<proteinExistence type="predicted"/>
<gene>
    <name evidence="2" type="ORF">R1flu_018121</name>
</gene>
<protein>
    <submittedName>
        <fullName evidence="2">Uncharacterized protein</fullName>
    </submittedName>
</protein>
<comment type="caution">
    <text evidence="2">The sequence shown here is derived from an EMBL/GenBank/DDBJ whole genome shotgun (WGS) entry which is preliminary data.</text>
</comment>
<dbReference type="EMBL" id="JBHFFA010000001">
    <property type="protein sequence ID" value="KAL2649993.1"/>
    <property type="molecule type" value="Genomic_DNA"/>
</dbReference>
<accession>A0ABD1ZEY1</accession>
<name>A0ABD1ZEY1_9MARC</name>
<sequence length="85" mass="9692">MGTVQKEASKKRKASIQTVSDSDTETKSEDQKEPPKEVSRVFCEGEASGSKPLDLKVDFFELPVWRVSAVKPIDFLRRFMWSLEV</sequence>
<reference evidence="2 3" key="1">
    <citation type="submission" date="2024-09" db="EMBL/GenBank/DDBJ databases">
        <title>Chromosome-scale assembly of Riccia fluitans.</title>
        <authorList>
            <person name="Paukszto L."/>
            <person name="Sawicki J."/>
            <person name="Karawczyk K."/>
            <person name="Piernik-Szablinska J."/>
            <person name="Szczecinska M."/>
            <person name="Mazdziarz M."/>
        </authorList>
    </citation>
    <scope>NUCLEOTIDE SEQUENCE [LARGE SCALE GENOMIC DNA]</scope>
    <source>
        <strain evidence="2">Rf_01</strain>
        <tissue evidence="2">Aerial parts of the thallus</tissue>
    </source>
</reference>
<evidence type="ECO:0000313" key="2">
    <source>
        <dbReference type="EMBL" id="KAL2649993.1"/>
    </source>
</evidence>
<dbReference type="Proteomes" id="UP001605036">
    <property type="component" value="Unassembled WGS sequence"/>
</dbReference>
<evidence type="ECO:0000313" key="3">
    <source>
        <dbReference type="Proteomes" id="UP001605036"/>
    </source>
</evidence>
<feature type="compositionally biased region" description="Basic and acidic residues" evidence="1">
    <location>
        <begin position="24"/>
        <end position="39"/>
    </location>
</feature>
<keyword evidence="3" id="KW-1185">Reference proteome</keyword>
<organism evidence="2 3">
    <name type="scientific">Riccia fluitans</name>
    <dbReference type="NCBI Taxonomy" id="41844"/>
    <lineage>
        <taxon>Eukaryota</taxon>
        <taxon>Viridiplantae</taxon>
        <taxon>Streptophyta</taxon>
        <taxon>Embryophyta</taxon>
        <taxon>Marchantiophyta</taxon>
        <taxon>Marchantiopsida</taxon>
        <taxon>Marchantiidae</taxon>
        <taxon>Marchantiales</taxon>
        <taxon>Ricciaceae</taxon>
        <taxon>Riccia</taxon>
    </lineage>
</organism>
<evidence type="ECO:0000256" key="1">
    <source>
        <dbReference type="SAM" id="MobiDB-lite"/>
    </source>
</evidence>
<feature type="region of interest" description="Disordered" evidence="1">
    <location>
        <begin position="1"/>
        <end position="39"/>
    </location>
</feature>
<dbReference type="AlphaFoldDB" id="A0ABD1ZEY1"/>